<feature type="compositionally biased region" description="Basic and acidic residues" evidence="1">
    <location>
        <begin position="58"/>
        <end position="67"/>
    </location>
</feature>
<name>A0A1A9WNG8_9MUSC</name>
<dbReference type="EnsemblMetazoa" id="GBRI026097-RA">
    <property type="protein sequence ID" value="GBRI026097-PA"/>
    <property type="gene ID" value="GBRI026097"/>
</dbReference>
<keyword evidence="3" id="KW-1185">Reference proteome</keyword>
<dbReference type="VEuPathDB" id="VectorBase:GBRI026097"/>
<reference evidence="2" key="2">
    <citation type="submission" date="2020-05" db="UniProtKB">
        <authorList>
            <consortium name="EnsemblMetazoa"/>
        </authorList>
    </citation>
    <scope>IDENTIFICATION</scope>
    <source>
        <strain evidence="2">IAEA</strain>
    </source>
</reference>
<accession>A0A1A9WNG8</accession>
<dbReference type="Proteomes" id="UP000091820">
    <property type="component" value="Unassembled WGS sequence"/>
</dbReference>
<evidence type="ECO:0000313" key="2">
    <source>
        <dbReference type="EnsemblMetazoa" id="GBRI026097-PA"/>
    </source>
</evidence>
<evidence type="ECO:0000313" key="3">
    <source>
        <dbReference type="Proteomes" id="UP000091820"/>
    </source>
</evidence>
<evidence type="ECO:0000256" key="1">
    <source>
        <dbReference type="SAM" id="MobiDB-lite"/>
    </source>
</evidence>
<feature type="region of interest" description="Disordered" evidence="1">
    <location>
        <begin position="1"/>
        <end position="33"/>
    </location>
</feature>
<dbReference type="AlphaFoldDB" id="A0A1A9WNG8"/>
<proteinExistence type="predicted"/>
<sequence length="170" mass="19817">MENEEEKESVTFRRSRSIVRPSRHSRVSFKSQLHETYEPKNAYESEDTLLTEKLKVTSEEHEKKEFVDQASGSESLETIKKDISNTPAHTSRESQTDAVPQTSRSLTNVSFLLYKDLKKFSFKKLLPSYWLYNKGAHPIEPLSMEKSLSTPLEQSPVKKFAFRNVFRRKK</sequence>
<organism evidence="2 3">
    <name type="scientific">Glossina brevipalpis</name>
    <dbReference type="NCBI Taxonomy" id="37001"/>
    <lineage>
        <taxon>Eukaryota</taxon>
        <taxon>Metazoa</taxon>
        <taxon>Ecdysozoa</taxon>
        <taxon>Arthropoda</taxon>
        <taxon>Hexapoda</taxon>
        <taxon>Insecta</taxon>
        <taxon>Pterygota</taxon>
        <taxon>Neoptera</taxon>
        <taxon>Endopterygota</taxon>
        <taxon>Diptera</taxon>
        <taxon>Brachycera</taxon>
        <taxon>Muscomorpha</taxon>
        <taxon>Hippoboscoidea</taxon>
        <taxon>Glossinidae</taxon>
        <taxon>Glossina</taxon>
    </lineage>
</organism>
<protein>
    <submittedName>
        <fullName evidence="2">Uncharacterized protein</fullName>
    </submittedName>
</protein>
<feature type="compositionally biased region" description="Basic residues" evidence="1">
    <location>
        <begin position="13"/>
        <end position="27"/>
    </location>
</feature>
<reference evidence="3" key="1">
    <citation type="submission" date="2014-03" db="EMBL/GenBank/DDBJ databases">
        <authorList>
            <person name="Aksoy S."/>
            <person name="Warren W."/>
            <person name="Wilson R.K."/>
        </authorList>
    </citation>
    <scope>NUCLEOTIDE SEQUENCE [LARGE SCALE GENOMIC DNA]</scope>
    <source>
        <strain evidence="3">IAEA</strain>
    </source>
</reference>
<feature type="region of interest" description="Disordered" evidence="1">
    <location>
        <begin position="58"/>
        <end position="101"/>
    </location>
</feature>